<dbReference type="HAMAP" id="MF_01147">
    <property type="entry name" value="Lgt"/>
    <property type="match status" value="1"/>
</dbReference>
<comment type="function">
    <text evidence="7">Catalyzes the transfer of the diacylglyceryl group from phosphatidylglycerol to the sulfhydryl group of the N-terminal cysteine of a prolipoprotein, the first step in the formation of mature lipoproteins.</text>
</comment>
<evidence type="ECO:0000256" key="1">
    <source>
        <dbReference type="ARBA" id="ARBA00007150"/>
    </source>
</evidence>
<evidence type="ECO:0000256" key="6">
    <source>
        <dbReference type="ARBA" id="ARBA00023136"/>
    </source>
</evidence>
<dbReference type="UniPathway" id="UPA00664"/>
<dbReference type="EC" id="2.5.1.145" evidence="7"/>
<gene>
    <name evidence="7" type="primary">lgt</name>
    <name evidence="8" type="ORF">T1815_17521</name>
</gene>
<comment type="similarity">
    <text evidence="1 7">Belongs to the Lgt family.</text>
</comment>
<feature type="transmembrane region" description="Helical" evidence="7">
    <location>
        <begin position="28"/>
        <end position="49"/>
    </location>
</feature>
<feature type="binding site" evidence="7">
    <location>
        <position position="145"/>
    </location>
    <ligand>
        <name>a 1,2-diacyl-sn-glycero-3-phospho-(1'-sn-glycerol)</name>
        <dbReference type="ChEBI" id="CHEBI:64716"/>
    </ligand>
</feature>
<name>A0A0M6WMW7_9FIRM</name>
<keyword evidence="8" id="KW-0449">Lipoprotein</keyword>
<accession>A0A0M6WMW7</accession>
<evidence type="ECO:0000313" key="8">
    <source>
        <dbReference type="EMBL" id="CRL38141.1"/>
    </source>
</evidence>
<dbReference type="PANTHER" id="PTHR30589">
    <property type="entry name" value="PROLIPOPROTEIN DIACYLGLYCERYL TRANSFERASE"/>
    <property type="match status" value="1"/>
</dbReference>
<keyword evidence="4 7" id="KW-0812">Transmembrane</keyword>
<dbReference type="NCBIfam" id="TIGR00544">
    <property type="entry name" value="lgt"/>
    <property type="match status" value="1"/>
</dbReference>
<keyword evidence="5 7" id="KW-1133">Transmembrane helix</keyword>
<dbReference type="Proteomes" id="UP000049472">
    <property type="component" value="Unassembled WGS sequence"/>
</dbReference>
<protein>
    <recommendedName>
        <fullName evidence="7">Phosphatidylglycerol--prolipoprotein diacylglyceryl transferase</fullName>
        <ecNumber evidence="7">2.5.1.145</ecNumber>
    </recommendedName>
</protein>
<evidence type="ECO:0000256" key="7">
    <source>
        <dbReference type="HAMAP-Rule" id="MF_01147"/>
    </source>
</evidence>
<reference evidence="9" key="1">
    <citation type="submission" date="2015-05" db="EMBL/GenBank/DDBJ databases">
        <authorList>
            <consortium name="Pathogen Informatics"/>
        </authorList>
    </citation>
    <scope>NUCLEOTIDE SEQUENCE [LARGE SCALE GENOMIC DNA]</scope>
    <source>
        <strain evidence="9">T1-815</strain>
    </source>
</reference>
<feature type="transmembrane region" description="Helical" evidence="7">
    <location>
        <begin position="102"/>
        <end position="119"/>
    </location>
</feature>
<evidence type="ECO:0000256" key="4">
    <source>
        <dbReference type="ARBA" id="ARBA00022692"/>
    </source>
</evidence>
<dbReference type="RefSeq" id="WP_055061904.1">
    <property type="nucleotide sequence ID" value="NZ_CVRQ01000020.1"/>
</dbReference>
<sequence length="299" mass="33627">MDYNINFPHLHIYLQHVIKSISIGSFDIAMYGIIIACGMLAGLGVACYVAKKSGQNPDTYFDLALVAIICSVIGARIYYVVFRWDLYKDDLLSIFNIRQGGLAIYGGVIAAIITTFVFAKIRKLSFPLLCDTAGLGLILGQAIGRWGNFCNREAFGDYYDGLFAMQLPVSAVRTSDLTEKLMSHTTVVDGVEYISVHPTFLYESFWNLCLFILLMLYFKHRRFDGEVFLLYLLGYGVGRFWIESLRTDQLLIPHINYPVSMALAATLVAVSAIWIGIVRYKQRKMGKMVDTPPQSTTKD</sequence>
<feature type="transmembrane region" description="Helical" evidence="7">
    <location>
        <begin position="225"/>
        <end position="242"/>
    </location>
</feature>
<dbReference type="InterPro" id="IPR001640">
    <property type="entry name" value="Lgt"/>
</dbReference>
<dbReference type="EMBL" id="CVRQ01000020">
    <property type="protein sequence ID" value="CRL38141.1"/>
    <property type="molecule type" value="Genomic_DNA"/>
</dbReference>
<keyword evidence="6 7" id="KW-0472">Membrane</keyword>
<evidence type="ECO:0000313" key="9">
    <source>
        <dbReference type="Proteomes" id="UP000049472"/>
    </source>
</evidence>
<comment type="catalytic activity">
    <reaction evidence="7">
        <text>L-cysteinyl-[prolipoprotein] + a 1,2-diacyl-sn-glycero-3-phospho-(1'-sn-glycerol) = an S-1,2-diacyl-sn-glyceryl-L-cysteinyl-[prolipoprotein] + sn-glycerol 1-phosphate + H(+)</text>
        <dbReference type="Rhea" id="RHEA:56712"/>
        <dbReference type="Rhea" id="RHEA-COMP:14679"/>
        <dbReference type="Rhea" id="RHEA-COMP:14680"/>
        <dbReference type="ChEBI" id="CHEBI:15378"/>
        <dbReference type="ChEBI" id="CHEBI:29950"/>
        <dbReference type="ChEBI" id="CHEBI:57685"/>
        <dbReference type="ChEBI" id="CHEBI:64716"/>
        <dbReference type="ChEBI" id="CHEBI:140658"/>
        <dbReference type="EC" id="2.5.1.145"/>
    </reaction>
</comment>
<feature type="transmembrane region" description="Helical" evidence="7">
    <location>
        <begin position="200"/>
        <end position="218"/>
    </location>
</feature>
<comment type="pathway">
    <text evidence="7">Protein modification; lipoprotein biosynthesis (diacylglyceryl transfer).</text>
</comment>
<feature type="transmembrane region" description="Helical" evidence="7">
    <location>
        <begin position="254"/>
        <end position="278"/>
    </location>
</feature>
<evidence type="ECO:0000256" key="2">
    <source>
        <dbReference type="ARBA" id="ARBA00022475"/>
    </source>
</evidence>
<keyword evidence="9" id="KW-1185">Reference proteome</keyword>
<dbReference type="PANTHER" id="PTHR30589:SF0">
    <property type="entry name" value="PHOSPHATIDYLGLYCEROL--PROLIPOPROTEIN DIACYLGLYCERYL TRANSFERASE"/>
    <property type="match status" value="1"/>
</dbReference>
<feature type="transmembrane region" description="Helical" evidence="7">
    <location>
        <begin position="61"/>
        <end position="82"/>
    </location>
</feature>
<keyword evidence="2 7" id="KW-1003">Cell membrane</keyword>
<keyword evidence="3 7" id="KW-0808">Transferase</keyword>
<dbReference type="GO" id="GO:0005886">
    <property type="term" value="C:plasma membrane"/>
    <property type="evidence" value="ECO:0007669"/>
    <property type="project" value="UniProtKB-SubCell"/>
</dbReference>
<comment type="subcellular location">
    <subcellularLocation>
        <location evidence="7">Cell membrane</location>
        <topology evidence="7">Multi-pass membrane protein</topology>
    </subcellularLocation>
</comment>
<feature type="transmembrane region" description="Helical" evidence="7">
    <location>
        <begin position="126"/>
        <end position="144"/>
    </location>
</feature>
<dbReference type="Pfam" id="PF01790">
    <property type="entry name" value="LGT"/>
    <property type="match status" value="1"/>
</dbReference>
<evidence type="ECO:0000256" key="5">
    <source>
        <dbReference type="ARBA" id="ARBA00022989"/>
    </source>
</evidence>
<dbReference type="AlphaFoldDB" id="A0A0M6WMW7"/>
<organism evidence="8 9">
    <name type="scientific">Agathobacter rectalis</name>
    <dbReference type="NCBI Taxonomy" id="39491"/>
    <lineage>
        <taxon>Bacteria</taxon>
        <taxon>Bacillati</taxon>
        <taxon>Bacillota</taxon>
        <taxon>Clostridia</taxon>
        <taxon>Lachnospirales</taxon>
        <taxon>Lachnospiraceae</taxon>
        <taxon>Agathobacter</taxon>
    </lineage>
</organism>
<dbReference type="GO" id="GO:0008961">
    <property type="term" value="F:phosphatidylglycerol-prolipoprotein diacylglyceryl transferase activity"/>
    <property type="evidence" value="ECO:0007669"/>
    <property type="project" value="UniProtKB-UniRule"/>
</dbReference>
<evidence type="ECO:0000256" key="3">
    <source>
        <dbReference type="ARBA" id="ARBA00022679"/>
    </source>
</evidence>
<dbReference type="GO" id="GO:0042158">
    <property type="term" value="P:lipoprotein biosynthetic process"/>
    <property type="evidence" value="ECO:0007669"/>
    <property type="project" value="UniProtKB-UniRule"/>
</dbReference>
<proteinExistence type="inferred from homology"/>